<proteinExistence type="predicted"/>
<keyword evidence="2" id="KW-1185">Reference proteome</keyword>
<feature type="compositionally biased region" description="Pro residues" evidence="1">
    <location>
        <begin position="74"/>
        <end position="83"/>
    </location>
</feature>
<organism evidence="2 3">
    <name type="scientific">Trichobilharzia regenti</name>
    <name type="common">Nasal bird schistosome</name>
    <dbReference type="NCBI Taxonomy" id="157069"/>
    <lineage>
        <taxon>Eukaryota</taxon>
        <taxon>Metazoa</taxon>
        <taxon>Spiralia</taxon>
        <taxon>Lophotrochozoa</taxon>
        <taxon>Platyhelminthes</taxon>
        <taxon>Trematoda</taxon>
        <taxon>Digenea</taxon>
        <taxon>Strigeidida</taxon>
        <taxon>Schistosomatoidea</taxon>
        <taxon>Schistosomatidae</taxon>
        <taxon>Trichobilharzia</taxon>
    </lineage>
</organism>
<evidence type="ECO:0000256" key="1">
    <source>
        <dbReference type="SAM" id="MobiDB-lite"/>
    </source>
</evidence>
<reference evidence="3" key="2">
    <citation type="submission" date="2023-11" db="UniProtKB">
        <authorList>
            <consortium name="WormBaseParasite"/>
        </authorList>
    </citation>
    <scope>IDENTIFICATION</scope>
</reference>
<feature type="compositionally biased region" description="Low complexity" evidence="1">
    <location>
        <begin position="50"/>
        <end position="61"/>
    </location>
</feature>
<dbReference type="AlphaFoldDB" id="A0AA85J032"/>
<name>A0AA85J032_TRIRE</name>
<sequence length="92" mass="9672">MLKRSMHNTMPNAMSNHVPRSQPTGTTDFTDPYASQTPYPVGSSQGGMPTATIQTAGATIGDQPPPYPESSAPPLGPPAPPPDYYSKVEGSR</sequence>
<evidence type="ECO:0000313" key="3">
    <source>
        <dbReference type="WBParaSite" id="TREG1_131950.3"/>
    </source>
</evidence>
<feature type="region of interest" description="Disordered" evidence="1">
    <location>
        <begin position="1"/>
        <end position="92"/>
    </location>
</feature>
<evidence type="ECO:0000313" key="2">
    <source>
        <dbReference type="Proteomes" id="UP000050795"/>
    </source>
</evidence>
<protein>
    <submittedName>
        <fullName evidence="3">LITAF domain-containing protein</fullName>
    </submittedName>
</protein>
<feature type="compositionally biased region" description="Polar residues" evidence="1">
    <location>
        <begin position="7"/>
        <end position="47"/>
    </location>
</feature>
<reference evidence="2" key="1">
    <citation type="submission" date="2022-06" db="EMBL/GenBank/DDBJ databases">
        <authorList>
            <person name="Berger JAMES D."/>
            <person name="Berger JAMES D."/>
        </authorList>
    </citation>
    <scope>NUCLEOTIDE SEQUENCE [LARGE SCALE GENOMIC DNA]</scope>
</reference>
<dbReference type="WBParaSite" id="TREG1_131950.3">
    <property type="protein sequence ID" value="TREG1_131950.3"/>
    <property type="gene ID" value="TREG1_131950"/>
</dbReference>
<accession>A0AA85J032</accession>
<dbReference type="Proteomes" id="UP000050795">
    <property type="component" value="Unassembled WGS sequence"/>
</dbReference>